<dbReference type="PROSITE" id="PS01133">
    <property type="entry name" value="UPF0017"/>
    <property type="match status" value="1"/>
</dbReference>
<evidence type="ECO:0000256" key="3">
    <source>
        <dbReference type="ARBA" id="ARBA00022801"/>
    </source>
</evidence>
<evidence type="ECO:0000256" key="2">
    <source>
        <dbReference type="ARBA" id="ARBA00022487"/>
    </source>
</evidence>
<feature type="active site" description="Charge relay system" evidence="4">
    <location>
        <position position="143"/>
    </location>
</feature>
<feature type="active site" description="Charge relay system" evidence="4">
    <location>
        <position position="285"/>
    </location>
</feature>
<sequence length="313" mass="34529">MNTTIPPFNQIKDPIPPRWLSGGNRETLYAKALQRPTPMYRRELLPDSFGEDDVAYDFVDSADPNAPCVVLFHGLEGSSHSHYAVELMYAVQELGWNGVVAHFRSCSGVKSKRTYHSGDTREAAHTLNLLAQRYPTLYAAGVSMGGNVLAKYLGEQGDKALPKAAVTISTPFDLQAAGDALEQGIPRLLYTQYFLSSLLKKVPPADHKIKSLGDFDNTYTAPLHGFTDREDYYRRASAKPYLRDIAVPTLLINAKNDPFVPAWSLPTMQDVSGCVQLMQPEHGGHVGFVTGSGRGNLRWLPETVLSFFLKQAA</sequence>
<feature type="domain" description="AB hydrolase-1" evidence="5">
    <location>
        <begin position="67"/>
        <end position="191"/>
    </location>
</feature>
<dbReference type="InterPro" id="IPR012020">
    <property type="entry name" value="ABHD4"/>
</dbReference>
<dbReference type="SUPFAM" id="SSF53474">
    <property type="entry name" value="alpha/beta-Hydrolases"/>
    <property type="match status" value="1"/>
</dbReference>
<dbReference type="InterPro" id="IPR029058">
    <property type="entry name" value="AB_hydrolase_fold"/>
</dbReference>
<dbReference type="EMBL" id="FXUV01000052">
    <property type="protein sequence ID" value="SMQ13257.1"/>
    <property type="molecule type" value="Genomic_DNA"/>
</dbReference>
<dbReference type="GO" id="GO:0034338">
    <property type="term" value="F:short-chain carboxylesterase activity"/>
    <property type="evidence" value="ECO:0007669"/>
    <property type="project" value="TreeGrafter"/>
</dbReference>
<dbReference type="Proteomes" id="UP000215450">
    <property type="component" value="Unassembled WGS sequence"/>
</dbReference>
<evidence type="ECO:0000313" key="7">
    <source>
        <dbReference type="EMBL" id="SNB73625.1"/>
    </source>
</evidence>
<keyword evidence="8" id="KW-1185">Reference proteome</keyword>
<dbReference type="Pfam" id="PF00561">
    <property type="entry name" value="Abhydrolase_1"/>
    <property type="match status" value="1"/>
</dbReference>
<dbReference type="Gene3D" id="3.40.50.1820">
    <property type="entry name" value="alpha/beta hydrolase"/>
    <property type="match status" value="1"/>
</dbReference>
<dbReference type="PANTHER" id="PTHR10794">
    <property type="entry name" value="ABHYDROLASE DOMAIN-CONTAINING PROTEIN"/>
    <property type="match status" value="1"/>
</dbReference>
<dbReference type="GeneID" id="83626042"/>
<keyword evidence="3 6" id="KW-0378">Hydrolase</keyword>
<reference evidence="7" key="3">
    <citation type="submission" date="2017-06" db="EMBL/GenBank/DDBJ databases">
        <authorList>
            <person name="Kim H.J."/>
            <person name="Triplett B.A."/>
        </authorList>
    </citation>
    <scope>NUCLEOTIDE SEQUENCE [LARGE SCALE GENOMIC DNA]</scope>
    <source>
        <strain evidence="7">Kingella_eburonensis</strain>
    </source>
</reference>
<dbReference type="STRING" id="1522312.GCA_900177895_01956"/>
<evidence type="ECO:0000313" key="8">
    <source>
        <dbReference type="Proteomes" id="UP000215450"/>
    </source>
</evidence>
<dbReference type="EMBL" id="FXUV02000032">
    <property type="protein sequence ID" value="SNB73625.1"/>
    <property type="molecule type" value="Genomic_DNA"/>
</dbReference>
<reference evidence="8" key="2">
    <citation type="submission" date="2017-06" db="EMBL/GenBank/DDBJ databases">
        <authorList>
            <person name="Laurent S."/>
        </authorList>
    </citation>
    <scope>NUCLEOTIDE SEQUENCE [LARGE SCALE GENOMIC DNA]</scope>
</reference>
<gene>
    <name evidence="7" type="ORF">KEBURONENSIS_00317</name>
    <name evidence="6" type="ORF">KEBURONENSIS_00486</name>
</gene>
<organism evidence="6">
    <name type="scientific">Kingella negevensis</name>
    <dbReference type="NCBI Taxonomy" id="1522312"/>
    <lineage>
        <taxon>Bacteria</taxon>
        <taxon>Pseudomonadati</taxon>
        <taxon>Pseudomonadota</taxon>
        <taxon>Betaproteobacteria</taxon>
        <taxon>Neisseriales</taxon>
        <taxon>Neisseriaceae</taxon>
        <taxon>Kingella</taxon>
    </lineage>
</organism>
<evidence type="ECO:0000259" key="5">
    <source>
        <dbReference type="Pfam" id="PF00561"/>
    </source>
</evidence>
<dbReference type="AlphaFoldDB" id="A0A238HIG4"/>
<dbReference type="InterPro" id="IPR050960">
    <property type="entry name" value="AB_hydrolase_4_sf"/>
</dbReference>
<feature type="active site" description="Charge relay system" evidence="4">
    <location>
        <position position="257"/>
    </location>
</feature>
<dbReference type="RefSeq" id="WP_044250104.1">
    <property type="nucleotide sequence ID" value="NZ_CCNJ01000033.1"/>
</dbReference>
<protein>
    <submittedName>
        <fullName evidence="6">Putative hydrolase</fullName>
    </submittedName>
</protein>
<dbReference type="PIRSF" id="PIRSF005211">
    <property type="entry name" value="Ab_hydro_YheT"/>
    <property type="match status" value="1"/>
</dbReference>
<dbReference type="GO" id="GO:0047372">
    <property type="term" value="F:monoacylglycerol lipase activity"/>
    <property type="evidence" value="ECO:0007669"/>
    <property type="project" value="TreeGrafter"/>
</dbReference>
<comment type="similarity">
    <text evidence="1">Belongs to the AB hydrolase superfamily. AB hydrolase 4 family.</text>
</comment>
<evidence type="ECO:0000256" key="4">
    <source>
        <dbReference type="PIRSR" id="PIRSR005211-1"/>
    </source>
</evidence>
<reference evidence="6" key="1">
    <citation type="submission" date="2017-05" db="EMBL/GenBank/DDBJ databases">
        <authorList>
            <person name="Song R."/>
            <person name="Chenine A.L."/>
            <person name="Ruprecht R.M."/>
        </authorList>
    </citation>
    <scope>NUCLEOTIDE SEQUENCE</scope>
    <source>
        <strain evidence="6">Kingella_eburonensis</strain>
    </source>
</reference>
<dbReference type="InterPro" id="IPR000073">
    <property type="entry name" value="AB_hydrolase_1"/>
</dbReference>
<evidence type="ECO:0000256" key="1">
    <source>
        <dbReference type="ARBA" id="ARBA00010884"/>
    </source>
</evidence>
<name>A0A238HIG4_9NEIS</name>
<keyword evidence="2" id="KW-0719">Serine esterase</keyword>
<proteinExistence type="inferred from homology"/>
<dbReference type="PANTHER" id="PTHR10794:SF94">
    <property type="entry name" value="ESTERASE YHET-RELATED"/>
    <property type="match status" value="1"/>
</dbReference>
<accession>A0A238HIG4</accession>
<dbReference type="InterPro" id="IPR000952">
    <property type="entry name" value="AB_hydrolase_4_CS"/>
</dbReference>
<dbReference type="OrthoDB" id="332676at2"/>
<evidence type="ECO:0000313" key="6">
    <source>
        <dbReference type="EMBL" id="SMQ13257.1"/>
    </source>
</evidence>